<dbReference type="Proteomes" id="UP000194003">
    <property type="component" value="Unassembled WGS sequence"/>
</dbReference>
<evidence type="ECO:0000256" key="1">
    <source>
        <dbReference type="ARBA" id="ARBA00022741"/>
    </source>
</evidence>
<dbReference type="InterPro" id="IPR009057">
    <property type="entry name" value="Homeodomain-like_sf"/>
</dbReference>
<dbReference type="SMART" id="SM00382">
    <property type="entry name" value="AAA"/>
    <property type="match status" value="1"/>
</dbReference>
<proteinExistence type="predicted"/>
<evidence type="ECO:0000313" key="8">
    <source>
        <dbReference type="Proteomes" id="UP000194003"/>
    </source>
</evidence>
<protein>
    <submittedName>
        <fullName evidence="7">Putative two component sigma-54 specific Fis family transcriptional regulator</fullName>
    </submittedName>
</protein>
<dbReference type="Gene3D" id="3.40.50.300">
    <property type="entry name" value="P-loop containing nucleotide triphosphate hydrolases"/>
    <property type="match status" value="1"/>
</dbReference>
<dbReference type="PRINTS" id="PR01590">
    <property type="entry name" value="HTHFIS"/>
</dbReference>
<dbReference type="GO" id="GO:0005524">
    <property type="term" value="F:ATP binding"/>
    <property type="evidence" value="ECO:0007669"/>
    <property type="project" value="UniProtKB-KW"/>
</dbReference>
<dbReference type="InterPro" id="IPR002197">
    <property type="entry name" value="HTH_Fis"/>
</dbReference>
<dbReference type="FunFam" id="3.40.50.300:FF:000006">
    <property type="entry name" value="DNA-binding transcriptional regulator NtrC"/>
    <property type="match status" value="1"/>
</dbReference>
<reference evidence="7 8" key="1">
    <citation type="journal article" date="2016" name="BMC Genomics">
        <title>Combined genomic and structural analyses of a cultured magnetotactic bacterium reveals its niche adaptation to a dynamic environment.</title>
        <authorList>
            <person name="Araujo A.C."/>
            <person name="Morillo V."/>
            <person name="Cypriano J."/>
            <person name="Teixeira L.C."/>
            <person name="Leao P."/>
            <person name="Lyra S."/>
            <person name="Almeida L.G."/>
            <person name="Bazylinski D.A."/>
            <person name="Vasconcellos A.T."/>
            <person name="Abreu F."/>
            <person name="Lins U."/>
        </authorList>
    </citation>
    <scope>NUCLEOTIDE SEQUENCE [LARGE SCALE GENOMIC DNA]</scope>
    <source>
        <strain evidence="7 8">IT-1</strain>
    </source>
</reference>
<accession>A0A1Y2K6L2</accession>
<dbReference type="PROSITE" id="PS50045">
    <property type="entry name" value="SIGMA54_INTERACT_4"/>
    <property type="match status" value="1"/>
</dbReference>
<dbReference type="PANTHER" id="PTHR32071:SF57">
    <property type="entry name" value="C4-DICARBOXYLATE TRANSPORT TRANSCRIPTIONAL REGULATORY PROTEIN DCTD"/>
    <property type="match status" value="1"/>
</dbReference>
<keyword evidence="2" id="KW-0067">ATP-binding</keyword>
<dbReference type="Gene3D" id="3.30.450.40">
    <property type="match status" value="1"/>
</dbReference>
<dbReference type="SUPFAM" id="SSF55781">
    <property type="entry name" value="GAF domain-like"/>
    <property type="match status" value="1"/>
</dbReference>
<keyword evidence="1" id="KW-0547">Nucleotide-binding</keyword>
<sequence length="521" mass="57705">MMSETGGVKGRLESLRTQLGAVQKAWTERDHESLMRYYVRILPILLRAERCSIFFAAQEPDRIWLKYGTGVKDKRIEPPLEGSVVGECIATGNILIRTGMETQAGYHQVADQQTQFTTRDTLCAPIVSLLGRGVIGAVQMLNSTTDGGFSQEDVAFLQETARYLAFAVESSQLGDEMLALSSQVSDDMELFRMTRFEGSQLVSQSQAMRDVINLAHKVSATPVNVTLSGESGTGKEVIAQLIHRNSVQRSGPFVPVNCSAIPENLMESEFFGHERGAFTGAISSRMGRFEEAEGGTLFLDEVADMPLLIQPKFLRALQESEGRRVGGNRTFAYDFRLISASCRSLTEAVGEGRFREDLYYRLFSVEIAIPPLRQRRDDIAPLAQLFLERTCARFGKAIPGYSAPTLDRMENYDWPGNVRQLMHEVERMVALTDEGTRIELSSASPALRQDLPMEFGAAPSNAGTAISLEGETLADARERAEREAIVRALERTDGNKAQAARDLGVTRQSLHNKLRQYGMNG</sequence>
<dbReference type="GO" id="GO:0000160">
    <property type="term" value="P:phosphorelay signal transduction system"/>
    <property type="evidence" value="ECO:0007669"/>
    <property type="project" value="UniProtKB-KW"/>
</dbReference>
<dbReference type="InterPro" id="IPR002078">
    <property type="entry name" value="Sigma_54_int"/>
</dbReference>
<dbReference type="Pfam" id="PF25601">
    <property type="entry name" value="AAA_lid_14"/>
    <property type="match status" value="1"/>
</dbReference>
<evidence type="ECO:0000313" key="7">
    <source>
        <dbReference type="EMBL" id="OSM05302.1"/>
    </source>
</evidence>
<keyword evidence="8" id="KW-1185">Reference proteome</keyword>
<dbReference type="SUPFAM" id="SSF52540">
    <property type="entry name" value="P-loop containing nucleoside triphosphate hydrolases"/>
    <property type="match status" value="1"/>
</dbReference>
<dbReference type="PROSITE" id="PS00676">
    <property type="entry name" value="SIGMA54_INTERACT_2"/>
    <property type="match status" value="1"/>
</dbReference>
<dbReference type="InterPro" id="IPR027417">
    <property type="entry name" value="P-loop_NTPase"/>
</dbReference>
<dbReference type="GO" id="GO:0043565">
    <property type="term" value="F:sequence-specific DNA binding"/>
    <property type="evidence" value="ECO:0007669"/>
    <property type="project" value="InterPro"/>
</dbReference>
<dbReference type="InterPro" id="IPR003018">
    <property type="entry name" value="GAF"/>
</dbReference>
<dbReference type="SMART" id="SM00065">
    <property type="entry name" value="GAF"/>
    <property type="match status" value="1"/>
</dbReference>
<comment type="caution">
    <text evidence="7">The sequence shown here is derived from an EMBL/GenBank/DDBJ whole genome shotgun (WGS) entry which is preliminary data.</text>
</comment>
<keyword evidence="5" id="KW-0804">Transcription</keyword>
<evidence type="ECO:0000256" key="4">
    <source>
        <dbReference type="ARBA" id="ARBA00023125"/>
    </source>
</evidence>
<dbReference type="Gene3D" id="1.10.8.60">
    <property type="match status" value="1"/>
</dbReference>
<evidence type="ECO:0000256" key="5">
    <source>
        <dbReference type="ARBA" id="ARBA00023163"/>
    </source>
</evidence>
<evidence type="ECO:0000256" key="2">
    <source>
        <dbReference type="ARBA" id="ARBA00022840"/>
    </source>
</evidence>
<organism evidence="7 8">
    <name type="scientific">Magnetofaba australis IT-1</name>
    <dbReference type="NCBI Taxonomy" id="1434232"/>
    <lineage>
        <taxon>Bacteria</taxon>
        <taxon>Pseudomonadati</taxon>
        <taxon>Pseudomonadota</taxon>
        <taxon>Magnetococcia</taxon>
        <taxon>Magnetococcales</taxon>
        <taxon>Magnetococcaceae</taxon>
        <taxon>Magnetofaba</taxon>
    </lineage>
</organism>
<keyword evidence="4" id="KW-0238">DNA-binding</keyword>
<dbReference type="InterPro" id="IPR025944">
    <property type="entry name" value="Sigma_54_int_dom_CS"/>
</dbReference>
<name>A0A1Y2K6L2_9PROT</name>
<dbReference type="OrthoDB" id="9761019at2"/>
<keyword evidence="3" id="KW-0805">Transcription regulation</keyword>
<dbReference type="RefSeq" id="WP_143814741.1">
    <property type="nucleotide sequence ID" value="NZ_LVJN01000018.1"/>
</dbReference>
<dbReference type="Gene3D" id="1.10.10.60">
    <property type="entry name" value="Homeodomain-like"/>
    <property type="match status" value="1"/>
</dbReference>
<dbReference type="AlphaFoldDB" id="A0A1Y2K6L2"/>
<dbReference type="InterPro" id="IPR025943">
    <property type="entry name" value="Sigma_54_int_dom_ATP-bd_2"/>
</dbReference>
<dbReference type="EMBL" id="LVJN01000018">
    <property type="protein sequence ID" value="OSM05302.1"/>
    <property type="molecule type" value="Genomic_DNA"/>
</dbReference>
<dbReference type="PANTHER" id="PTHR32071">
    <property type="entry name" value="TRANSCRIPTIONAL REGULATORY PROTEIN"/>
    <property type="match status" value="1"/>
</dbReference>
<dbReference type="InterPro" id="IPR029016">
    <property type="entry name" value="GAF-like_dom_sf"/>
</dbReference>
<dbReference type="GO" id="GO:0006355">
    <property type="term" value="P:regulation of DNA-templated transcription"/>
    <property type="evidence" value="ECO:0007669"/>
    <property type="project" value="InterPro"/>
</dbReference>
<evidence type="ECO:0000259" key="6">
    <source>
        <dbReference type="PROSITE" id="PS50045"/>
    </source>
</evidence>
<dbReference type="PROSITE" id="PS00688">
    <property type="entry name" value="SIGMA54_INTERACT_3"/>
    <property type="match status" value="1"/>
</dbReference>
<dbReference type="Pfam" id="PF02954">
    <property type="entry name" value="HTH_8"/>
    <property type="match status" value="1"/>
</dbReference>
<feature type="domain" description="Sigma-54 factor interaction" evidence="6">
    <location>
        <begin position="201"/>
        <end position="430"/>
    </location>
</feature>
<dbReference type="Pfam" id="PF01590">
    <property type="entry name" value="GAF"/>
    <property type="match status" value="1"/>
</dbReference>
<dbReference type="Pfam" id="PF00158">
    <property type="entry name" value="Sigma54_activat"/>
    <property type="match status" value="1"/>
</dbReference>
<evidence type="ECO:0000256" key="3">
    <source>
        <dbReference type="ARBA" id="ARBA00023015"/>
    </source>
</evidence>
<dbReference type="CDD" id="cd00009">
    <property type="entry name" value="AAA"/>
    <property type="match status" value="1"/>
</dbReference>
<gene>
    <name evidence="7" type="ORF">MAIT1_03472</name>
</gene>
<dbReference type="InterPro" id="IPR003593">
    <property type="entry name" value="AAA+_ATPase"/>
</dbReference>
<dbReference type="STRING" id="1434232.MAIT1_03472"/>
<dbReference type="SUPFAM" id="SSF46689">
    <property type="entry name" value="Homeodomain-like"/>
    <property type="match status" value="1"/>
</dbReference>
<dbReference type="InterPro" id="IPR058031">
    <property type="entry name" value="AAA_lid_NorR"/>
</dbReference>